<reference evidence="2" key="1">
    <citation type="submission" date="2019-02" db="EMBL/GenBank/DDBJ databases">
        <authorList>
            <person name="Gruber-Vodicka R. H."/>
            <person name="Seah K. B. B."/>
        </authorList>
    </citation>
    <scope>NUCLEOTIDE SEQUENCE</scope>
    <source>
        <strain evidence="1">BECK_DK161</strain>
        <strain evidence="2">BECK_DK47</strain>
    </source>
</reference>
<evidence type="ECO:0000313" key="1">
    <source>
        <dbReference type="EMBL" id="VFJ45941.1"/>
    </source>
</evidence>
<organism evidence="2">
    <name type="scientific">Candidatus Kentrum sp. DK</name>
    <dbReference type="NCBI Taxonomy" id="2126562"/>
    <lineage>
        <taxon>Bacteria</taxon>
        <taxon>Pseudomonadati</taxon>
        <taxon>Pseudomonadota</taxon>
        <taxon>Gammaproteobacteria</taxon>
        <taxon>Candidatus Kentrum</taxon>
    </lineage>
</organism>
<evidence type="ECO:0000313" key="2">
    <source>
        <dbReference type="EMBL" id="VFJ47555.1"/>
    </source>
</evidence>
<dbReference type="AlphaFoldDB" id="A0A450S6P4"/>
<gene>
    <name evidence="2" type="ORF">BECKDK2373B_GA0170837_101725</name>
    <name evidence="1" type="ORF">BECKDK2373C_GA0170839_101332</name>
</gene>
<sequence>MKGWGFRLFRTRENAVASLDPDLFRMGMRLSDLLQRKGPVPTPRTCYNHPQQLSHSLCNAILVYFDTERR</sequence>
<dbReference type="EMBL" id="CAADEX010000017">
    <property type="protein sequence ID" value="VFJ47555.1"/>
    <property type="molecule type" value="Genomic_DNA"/>
</dbReference>
<proteinExistence type="predicted"/>
<protein>
    <submittedName>
        <fullName evidence="2">Uncharacterized protein</fullName>
    </submittedName>
</protein>
<name>A0A450S6P4_9GAMM</name>
<dbReference type="EMBL" id="CAADEY010000013">
    <property type="protein sequence ID" value="VFJ45941.1"/>
    <property type="molecule type" value="Genomic_DNA"/>
</dbReference>
<accession>A0A450S6P4</accession>